<protein>
    <submittedName>
        <fullName evidence="6">TetR/AcrR family transcriptional regulator</fullName>
    </submittedName>
</protein>
<name>A0ABW6RVK3_9NOCA</name>
<dbReference type="SUPFAM" id="SSF46689">
    <property type="entry name" value="Homeodomain-like"/>
    <property type="match status" value="1"/>
</dbReference>
<accession>A0ABW6RVK3</accession>
<dbReference type="PROSITE" id="PS50977">
    <property type="entry name" value="HTH_TETR_2"/>
    <property type="match status" value="1"/>
</dbReference>
<gene>
    <name evidence="6" type="ORF">ACFYXQ_05700</name>
</gene>
<comment type="caution">
    <text evidence="6">The sequence shown here is derived from an EMBL/GenBank/DDBJ whole genome shotgun (WGS) entry which is preliminary data.</text>
</comment>
<keyword evidence="2 4" id="KW-0238">DNA-binding</keyword>
<evidence type="ECO:0000259" key="5">
    <source>
        <dbReference type="PROSITE" id="PS50977"/>
    </source>
</evidence>
<dbReference type="RefSeq" id="WP_387402693.1">
    <property type="nucleotide sequence ID" value="NZ_JBIAQY010000002.1"/>
</dbReference>
<evidence type="ECO:0000256" key="2">
    <source>
        <dbReference type="ARBA" id="ARBA00023125"/>
    </source>
</evidence>
<keyword evidence="3" id="KW-0804">Transcription</keyword>
<evidence type="ECO:0000256" key="4">
    <source>
        <dbReference type="PROSITE-ProRule" id="PRU00335"/>
    </source>
</evidence>
<feature type="domain" description="HTH tetR-type" evidence="5">
    <location>
        <begin position="30"/>
        <end position="91"/>
    </location>
</feature>
<dbReference type="InterPro" id="IPR001647">
    <property type="entry name" value="HTH_TetR"/>
</dbReference>
<evidence type="ECO:0000313" key="6">
    <source>
        <dbReference type="EMBL" id="MFF3567260.1"/>
    </source>
</evidence>
<evidence type="ECO:0000256" key="1">
    <source>
        <dbReference type="ARBA" id="ARBA00023015"/>
    </source>
</evidence>
<dbReference type="PANTHER" id="PTHR30055:SF234">
    <property type="entry name" value="HTH-TYPE TRANSCRIPTIONAL REGULATOR BETI"/>
    <property type="match status" value="1"/>
</dbReference>
<proteinExistence type="predicted"/>
<evidence type="ECO:0000313" key="7">
    <source>
        <dbReference type="Proteomes" id="UP001601992"/>
    </source>
</evidence>
<dbReference type="EMBL" id="JBIAQY010000002">
    <property type="protein sequence ID" value="MFF3567260.1"/>
    <property type="molecule type" value="Genomic_DNA"/>
</dbReference>
<keyword evidence="1" id="KW-0805">Transcription regulation</keyword>
<sequence>MIENYDSRPAGDIASRIAARTLADREAVYAGEVRRLLDAALELIRTAGTGARPRVADIVAAAGLSNDAFYRHFPSKDALIAVLIEDGADRLVSYVAHRMDKQDTPRDAVRAWVEGVLSQAADETATTTRAVLWNAGALTPAIDAGSPLPSGRLALLLHRPFTELGSVAPEFDAGLIAHATVGRLSDYLWRREEPTAADVDRVTAFCLRALTIRQDSAGR</sequence>
<reference evidence="6 7" key="1">
    <citation type="submission" date="2024-10" db="EMBL/GenBank/DDBJ databases">
        <title>The Natural Products Discovery Center: Release of the First 8490 Sequenced Strains for Exploring Actinobacteria Biosynthetic Diversity.</title>
        <authorList>
            <person name="Kalkreuter E."/>
            <person name="Kautsar S.A."/>
            <person name="Yang D."/>
            <person name="Bader C.D."/>
            <person name="Teijaro C.N."/>
            <person name="Fluegel L."/>
            <person name="Davis C.M."/>
            <person name="Simpson J.R."/>
            <person name="Lauterbach L."/>
            <person name="Steele A.D."/>
            <person name="Gui C."/>
            <person name="Meng S."/>
            <person name="Li G."/>
            <person name="Viehrig K."/>
            <person name="Ye F."/>
            <person name="Su P."/>
            <person name="Kiefer A.F."/>
            <person name="Nichols A."/>
            <person name="Cepeda A.J."/>
            <person name="Yan W."/>
            <person name="Fan B."/>
            <person name="Jiang Y."/>
            <person name="Adhikari A."/>
            <person name="Zheng C.-J."/>
            <person name="Schuster L."/>
            <person name="Cowan T.M."/>
            <person name="Smanski M.J."/>
            <person name="Chevrette M.G."/>
            <person name="De Carvalho L.P.S."/>
            <person name="Shen B."/>
        </authorList>
    </citation>
    <scope>NUCLEOTIDE SEQUENCE [LARGE SCALE GENOMIC DNA]</scope>
    <source>
        <strain evidence="6 7">NPDC002593</strain>
    </source>
</reference>
<feature type="DNA-binding region" description="H-T-H motif" evidence="4">
    <location>
        <begin position="54"/>
        <end position="73"/>
    </location>
</feature>
<dbReference type="Proteomes" id="UP001601992">
    <property type="component" value="Unassembled WGS sequence"/>
</dbReference>
<keyword evidence="7" id="KW-1185">Reference proteome</keyword>
<dbReference type="InterPro" id="IPR050109">
    <property type="entry name" value="HTH-type_TetR-like_transc_reg"/>
</dbReference>
<organism evidence="6 7">
    <name type="scientific">Nocardia jiangxiensis</name>
    <dbReference type="NCBI Taxonomy" id="282685"/>
    <lineage>
        <taxon>Bacteria</taxon>
        <taxon>Bacillati</taxon>
        <taxon>Actinomycetota</taxon>
        <taxon>Actinomycetes</taxon>
        <taxon>Mycobacteriales</taxon>
        <taxon>Nocardiaceae</taxon>
        <taxon>Nocardia</taxon>
    </lineage>
</organism>
<dbReference type="PANTHER" id="PTHR30055">
    <property type="entry name" value="HTH-TYPE TRANSCRIPTIONAL REGULATOR RUTR"/>
    <property type="match status" value="1"/>
</dbReference>
<evidence type="ECO:0000256" key="3">
    <source>
        <dbReference type="ARBA" id="ARBA00023163"/>
    </source>
</evidence>
<dbReference type="Gene3D" id="1.10.357.10">
    <property type="entry name" value="Tetracycline Repressor, domain 2"/>
    <property type="match status" value="1"/>
</dbReference>
<dbReference type="InterPro" id="IPR009057">
    <property type="entry name" value="Homeodomain-like_sf"/>
</dbReference>
<dbReference type="Pfam" id="PF00440">
    <property type="entry name" value="TetR_N"/>
    <property type="match status" value="1"/>
</dbReference>